<evidence type="ECO:0000313" key="2">
    <source>
        <dbReference type="Proteomes" id="UP000019442"/>
    </source>
</evidence>
<proteinExistence type="predicted"/>
<protein>
    <submittedName>
        <fullName evidence="1">Uncharacterized protein</fullName>
    </submittedName>
</protein>
<dbReference type="KEGG" id="hhc:M911_05090"/>
<organism evidence="1 2">
    <name type="scientific">Ectothiorhodospira haloalkaliphila</name>
    <dbReference type="NCBI Taxonomy" id="421628"/>
    <lineage>
        <taxon>Bacteria</taxon>
        <taxon>Pseudomonadati</taxon>
        <taxon>Pseudomonadota</taxon>
        <taxon>Gammaproteobacteria</taxon>
        <taxon>Chromatiales</taxon>
        <taxon>Ectothiorhodospiraceae</taxon>
        <taxon>Ectothiorhodospira</taxon>
    </lineage>
</organism>
<dbReference type="AlphaFoldDB" id="W8LA08"/>
<reference evidence="1 2" key="1">
    <citation type="journal article" date="2014" name="J Genomics">
        <title>Draft Genome Sequence of the Extremely Halophilic Phototrophic Purple Sulfur Bacterium Halorhodospira halochloris.</title>
        <authorList>
            <person name="Singh K.S."/>
            <person name="Kirksey J."/>
            <person name="Hoff W.D."/>
            <person name="Deole R."/>
        </authorList>
    </citation>
    <scope>NUCLEOTIDE SEQUENCE [LARGE SCALE GENOMIC DNA]</scope>
    <source>
        <strain evidence="1 2">A</strain>
    </source>
</reference>
<sequence length="145" mass="15130">MLGGNAIAAFALAQLLMGNAQLLLMTHPLGEVHQGAGEFHIPAVAAGQACHVQFPREVIPLRGAGTKTDVCQPGLAFSRSLAQGHLDDGLVLTIHQAAQPFPAQMAHVEPEHLCGLLIGLKDHAALIHHQGCHGQAAEEGSVVIQ</sequence>
<evidence type="ECO:0000313" key="1">
    <source>
        <dbReference type="EMBL" id="AHK80625.1"/>
    </source>
</evidence>
<dbReference type="Proteomes" id="UP000019442">
    <property type="component" value="Chromosome"/>
</dbReference>
<accession>W8LA08</accession>
<dbReference type="EMBL" id="CP007268">
    <property type="protein sequence ID" value="AHK80625.1"/>
    <property type="molecule type" value="Genomic_DNA"/>
</dbReference>
<dbReference type="HOGENOM" id="CLU_1784167_0_0_6"/>
<name>W8LA08_9GAMM</name>
<reference evidence="2" key="2">
    <citation type="submission" date="2014-02" db="EMBL/GenBank/DDBJ databases">
        <title>Draft Genome Sequence of extremely halophilic bacteria Halorhodospira halochloris.</title>
        <authorList>
            <person name="Singh K.S."/>
        </authorList>
    </citation>
    <scope>NUCLEOTIDE SEQUENCE [LARGE SCALE GENOMIC DNA]</scope>
    <source>
        <strain evidence="2">A</strain>
    </source>
</reference>
<keyword evidence="2" id="KW-1185">Reference proteome</keyword>
<gene>
    <name evidence="1" type="ORF">M911_05090</name>
</gene>